<evidence type="ECO:0008006" key="7">
    <source>
        <dbReference type="Google" id="ProtNLM"/>
    </source>
</evidence>
<dbReference type="Pfam" id="PF00067">
    <property type="entry name" value="p450"/>
    <property type="match status" value="1"/>
</dbReference>
<dbReference type="InterPro" id="IPR001128">
    <property type="entry name" value="Cyt_P450"/>
</dbReference>
<comment type="caution">
    <text evidence="5">The sequence shown here is derived from an EMBL/GenBank/DDBJ whole genome shotgun (WGS) entry which is preliminary data.</text>
</comment>
<dbReference type="AlphaFoldDB" id="A0A9Q0K6N6"/>
<dbReference type="GO" id="GO:0004497">
    <property type="term" value="F:monooxygenase activity"/>
    <property type="evidence" value="ECO:0007669"/>
    <property type="project" value="InterPro"/>
</dbReference>
<comment type="similarity">
    <text evidence="1">Belongs to the cytochrome P450 family.</text>
</comment>
<gene>
    <name evidence="5" type="ORF">NE237_016876</name>
</gene>
<dbReference type="GO" id="GO:0005506">
    <property type="term" value="F:iron ion binding"/>
    <property type="evidence" value="ECO:0007669"/>
    <property type="project" value="InterPro"/>
</dbReference>
<dbReference type="GO" id="GO:0016705">
    <property type="term" value="F:oxidoreductase activity, acting on paired donors, with incorporation or reduction of molecular oxygen"/>
    <property type="evidence" value="ECO:0007669"/>
    <property type="project" value="InterPro"/>
</dbReference>
<dbReference type="GO" id="GO:0020037">
    <property type="term" value="F:heme binding"/>
    <property type="evidence" value="ECO:0007669"/>
    <property type="project" value="InterPro"/>
</dbReference>
<evidence type="ECO:0000313" key="5">
    <source>
        <dbReference type="EMBL" id="KAJ4965027.1"/>
    </source>
</evidence>
<evidence type="ECO:0000256" key="4">
    <source>
        <dbReference type="ARBA" id="ARBA00023004"/>
    </source>
</evidence>
<organism evidence="5 6">
    <name type="scientific">Protea cynaroides</name>
    <dbReference type="NCBI Taxonomy" id="273540"/>
    <lineage>
        <taxon>Eukaryota</taxon>
        <taxon>Viridiplantae</taxon>
        <taxon>Streptophyta</taxon>
        <taxon>Embryophyta</taxon>
        <taxon>Tracheophyta</taxon>
        <taxon>Spermatophyta</taxon>
        <taxon>Magnoliopsida</taxon>
        <taxon>Proteales</taxon>
        <taxon>Proteaceae</taxon>
        <taxon>Protea</taxon>
    </lineage>
</organism>
<evidence type="ECO:0000256" key="3">
    <source>
        <dbReference type="ARBA" id="ARBA00023002"/>
    </source>
</evidence>
<sequence length="333" mass="38066">MGLLGFLSRLLAEILVALASYSLITLFITYKTGFLVNWPIAGTLPSLLLNWNRIHDWCTQILCQNGGTLVLKGPWFTTRDTLLTCNPDNIHHMLITNFTNFPKGADYSEMFDLLGDGIFNADSESWRWQRQLAHTHLNSSMFRRHLVKTSGEMVEKLMPILGSIARKGEVVDLQDVLLRFTFDSACGLVFGVEAHSVLRSVANPFGRAVDDAQEVIFNRYVVPGKVWKLLKWLKLGKERKLAEARVNIDNFIANCISSRREELRKPRDIDEQGSDLLTCYMESELGSSMLYNFHVQVLEDHPVLPRNSVMLFMKHGLMVRLRDRERMGCKECD</sequence>
<name>A0A9Q0K6N6_9MAGN</name>
<reference evidence="5" key="1">
    <citation type="journal article" date="2023" name="Plant J.">
        <title>The genome of the king protea, Protea cynaroides.</title>
        <authorList>
            <person name="Chang J."/>
            <person name="Duong T.A."/>
            <person name="Schoeman C."/>
            <person name="Ma X."/>
            <person name="Roodt D."/>
            <person name="Barker N."/>
            <person name="Li Z."/>
            <person name="Van de Peer Y."/>
            <person name="Mizrachi E."/>
        </authorList>
    </citation>
    <scope>NUCLEOTIDE SEQUENCE</scope>
    <source>
        <tissue evidence="5">Young leaves</tissue>
    </source>
</reference>
<evidence type="ECO:0000256" key="2">
    <source>
        <dbReference type="ARBA" id="ARBA00022723"/>
    </source>
</evidence>
<proteinExistence type="inferred from homology"/>
<dbReference type="InterPro" id="IPR036396">
    <property type="entry name" value="Cyt_P450_sf"/>
</dbReference>
<dbReference type="PANTHER" id="PTHR24296">
    <property type="entry name" value="CYTOCHROME P450"/>
    <property type="match status" value="1"/>
</dbReference>
<protein>
    <recommendedName>
        <fullName evidence="7">Cytochrome P450</fullName>
    </recommendedName>
</protein>
<accession>A0A9Q0K6N6</accession>
<evidence type="ECO:0000313" key="6">
    <source>
        <dbReference type="Proteomes" id="UP001141806"/>
    </source>
</evidence>
<dbReference type="Gene3D" id="1.10.630.10">
    <property type="entry name" value="Cytochrome P450"/>
    <property type="match status" value="1"/>
</dbReference>
<dbReference type="OrthoDB" id="1470350at2759"/>
<dbReference type="SUPFAM" id="SSF48264">
    <property type="entry name" value="Cytochrome P450"/>
    <property type="match status" value="1"/>
</dbReference>
<keyword evidence="3" id="KW-0560">Oxidoreductase</keyword>
<dbReference type="Proteomes" id="UP001141806">
    <property type="component" value="Unassembled WGS sequence"/>
</dbReference>
<keyword evidence="6" id="KW-1185">Reference proteome</keyword>
<keyword evidence="2" id="KW-0479">Metal-binding</keyword>
<keyword evidence="4" id="KW-0408">Iron</keyword>
<evidence type="ECO:0000256" key="1">
    <source>
        <dbReference type="ARBA" id="ARBA00010617"/>
    </source>
</evidence>
<dbReference type="EMBL" id="JAMYWD010000007">
    <property type="protein sequence ID" value="KAJ4965027.1"/>
    <property type="molecule type" value="Genomic_DNA"/>
</dbReference>